<keyword evidence="7" id="KW-0464">Manganese</keyword>
<reference evidence="12 13" key="1">
    <citation type="submission" date="2024-04" db="EMBL/GenBank/DDBJ databases">
        <title>Defined microbial consortia suppress multidrug-resistant proinflammatory Enterobacteriaceae via ecological control.</title>
        <authorList>
            <person name="Furuichi M."/>
            <person name="Kawaguchi T."/>
            <person name="Pust M."/>
            <person name="Yasuma K."/>
            <person name="Plichta D."/>
            <person name="Hasegawa N."/>
            <person name="Ohya T."/>
            <person name="Bhattarai S."/>
            <person name="Sasajima S."/>
            <person name="Aoto Y."/>
            <person name="Tuganbaev T."/>
            <person name="Yaginuma M."/>
            <person name="Ueda M."/>
            <person name="Okahashi N."/>
            <person name="Amafuji K."/>
            <person name="Kiridooshi Y."/>
            <person name="Sugita K."/>
            <person name="Strazar M."/>
            <person name="Skelly A."/>
            <person name="Suda W."/>
            <person name="Hattori M."/>
            <person name="Nakamoto N."/>
            <person name="Caballero S."/>
            <person name="Norman J."/>
            <person name="Olle B."/>
            <person name="Tanoue T."/>
            <person name="Arita M."/>
            <person name="Bucci V."/>
            <person name="Atarashi K."/>
            <person name="Xavier R."/>
            <person name="Honda K."/>
        </authorList>
    </citation>
    <scope>NUCLEOTIDE SEQUENCE [LARGE SCALE GENOMIC DNA]</scope>
    <source>
        <strain evidence="13">k34-0107-D12</strain>
    </source>
</reference>
<dbReference type="Pfam" id="PF02056">
    <property type="entry name" value="Glyco_hydro_4"/>
    <property type="match status" value="1"/>
</dbReference>
<evidence type="ECO:0000256" key="4">
    <source>
        <dbReference type="ARBA" id="ARBA00022723"/>
    </source>
</evidence>
<evidence type="ECO:0000256" key="8">
    <source>
        <dbReference type="ARBA" id="ARBA00023277"/>
    </source>
</evidence>
<comment type="similarity">
    <text evidence="2 10">Belongs to the glycosyl hydrolase 4 family.</text>
</comment>
<dbReference type="PRINTS" id="PR00732">
    <property type="entry name" value="GLHYDRLASE4"/>
</dbReference>
<comment type="cofactor">
    <cofactor evidence="1">
        <name>Mn(2+)</name>
        <dbReference type="ChEBI" id="CHEBI:29035"/>
    </cofactor>
</comment>
<keyword evidence="5 10" id="KW-0378">Hydrolase</keyword>
<evidence type="ECO:0000256" key="9">
    <source>
        <dbReference type="ARBA" id="ARBA00023295"/>
    </source>
</evidence>
<evidence type="ECO:0000256" key="10">
    <source>
        <dbReference type="RuleBase" id="RU361152"/>
    </source>
</evidence>
<dbReference type="Gene3D" id="3.90.1820.10">
    <property type="entry name" value="AglA-like glucosidase"/>
    <property type="match status" value="1"/>
</dbReference>
<evidence type="ECO:0000256" key="2">
    <source>
        <dbReference type="ARBA" id="ARBA00010141"/>
    </source>
</evidence>
<organism evidence="12 13">
    <name type="scientific">Blautia parvula</name>
    <dbReference type="NCBI Taxonomy" id="2877527"/>
    <lineage>
        <taxon>Bacteria</taxon>
        <taxon>Bacillati</taxon>
        <taxon>Bacillota</taxon>
        <taxon>Clostridia</taxon>
        <taxon>Lachnospirales</taxon>
        <taxon>Lachnospiraceae</taxon>
        <taxon>Blautia</taxon>
    </lineage>
</organism>
<evidence type="ECO:0000256" key="6">
    <source>
        <dbReference type="ARBA" id="ARBA00023027"/>
    </source>
</evidence>
<dbReference type="Pfam" id="PF11975">
    <property type="entry name" value="Glyco_hydro_4C"/>
    <property type="match status" value="1"/>
</dbReference>
<dbReference type="PANTHER" id="PTHR32092:SF2">
    <property type="entry name" value="ALPHA-GALACTURONIDASE"/>
    <property type="match status" value="1"/>
</dbReference>
<evidence type="ECO:0000313" key="12">
    <source>
        <dbReference type="EMBL" id="GAA6502568.1"/>
    </source>
</evidence>
<dbReference type="EMBL" id="BAABZQ010000001">
    <property type="protein sequence ID" value="GAA6502568.1"/>
    <property type="molecule type" value="Genomic_DNA"/>
</dbReference>
<evidence type="ECO:0000256" key="1">
    <source>
        <dbReference type="ARBA" id="ARBA00001936"/>
    </source>
</evidence>
<name>A0ABQ0C1A4_9FIRM</name>
<dbReference type="SUPFAM" id="SSF51735">
    <property type="entry name" value="NAD(P)-binding Rossmann-fold domains"/>
    <property type="match status" value="1"/>
</dbReference>
<keyword evidence="13" id="KW-1185">Reference proteome</keyword>
<gene>
    <name evidence="12" type="ORF">K340107D12_53840</name>
</gene>
<dbReference type="InterPro" id="IPR036291">
    <property type="entry name" value="NAD(P)-bd_dom_sf"/>
</dbReference>
<evidence type="ECO:0000256" key="7">
    <source>
        <dbReference type="ARBA" id="ARBA00023211"/>
    </source>
</evidence>
<dbReference type="RefSeq" id="WP_227210954.1">
    <property type="nucleotide sequence ID" value="NZ_BAABZQ010000001.1"/>
</dbReference>
<evidence type="ECO:0000259" key="11">
    <source>
        <dbReference type="Pfam" id="PF11975"/>
    </source>
</evidence>
<evidence type="ECO:0000256" key="5">
    <source>
        <dbReference type="ARBA" id="ARBA00022801"/>
    </source>
</evidence>
<dbReference type="InterPro" id="IPR053715">
    <property type="entry name" value="GH4_Enzyme_sf"/>
</dbReference>
<protein>
    <submittedName>
        <fullName evidence="12">Alpha-glucosidase/alpha-galactosidase</fullName>
    </submittedName>
</protein>
<evidence type="ECO:0000313" key="13">
    <source>
        <dbReference type="Proteomes" id="UP001600941"/>
    </source>
</evidence>
<dbReference type="SUPFAM" id="SSF56327">
    <property type="entry name" value="LDH C-terminal domain-like"/>
    <property type="match status" value="1"/>
</dbReference>
<dbReference type="InterPro" id="IPR001088">
    <property type="entry name" value="Glyco_hydro_4"/>
</dbReference>
<keyword evidence="6 10" id="KW-0520">NAD</keyword>
<dbReference type="InterPro" id="IPR022616">
    <property type="entry name" value="Glyco_hydro_4_C"/>
</dbReference>
<accession>A0ABQ0C1A4</accession>
<feature type="domain" description="Glycosyl hydrolase family 4 C-terminal" evidence="11">
    <location>
        <begin position="211"/>
        <end position="436"/>
    </location>
</feature>
<keyword evidence="9 10" id="KW-0326">Glycosidase</keyword>
<keyword evidence="4" id="KW-0479">Metal-binding</keyword>
<comment type="caution">
    <text evidence="12">The sequence shown here is derived from an EMBL/GenBank/DDBJ whole genome shotgun (WGS) entry which is preliminary data.</text>
</comment>
<dbReference type="Proteomes" id="UP001600941">
    <property type="component" value="Unassembled WGS sequence"/>
</dbReference>
<dbReference type="PANTHER" id="PTHR32092">
    <property type="entry name" value="6-PHOSPHO-BETA-GLUCOSIDASE-RELATED"/>
    <property type="match status" value="1"/>
</dbReference>
<dbReference type="InterPro" id="IPR015955">
    <property type="entry name" value="Lactate_DH/Glyco_Ohase_4_C"/>
</dbReference>
<evidence type="ECO:0000256" key="3">
    <source>
        <dbReference type="ARBA" id="ARBA00011881"/>
    </source>
</evidence>
<proteinExistence type="inferred from homology"/>
<keyword evidence="8" id="KW-0119">Carbohydrate metabolism</keyword>
<sequence length="473" mass="53604">MIYGEQKIKDLQIAYIGGGSRGWAWTFMTDLALEESMSGTIRLYDLDFEAAKANEIIGNRISEREEAVGKWSYITCNTLREALAGADFVVISILPGTFDEMESDVHMPERLGIYQSVGDTAGPGGMIRALRTIPMFVEIAEGVREYAPEAWIINYTNPMSLCVKTLYHTFPEIKAFGCCHEVFGTQKILKGILEDTQNLQNIERRDIHVNVLGINHFTWFDEASYKGIDLFPVYKKYIEEHFAEGYYEHDTNWANTCFACNHRVKFDLFRKYGLIAAAGDRHLAEFMPGNEYLNNPQTVDEWGFALTSVAWRKNDLKNRMEKSRRLASGEEEVKLKPTGEEGILLIKALCGLERIISNVNIPNTAAQISNLPKDAIVETNAVFEYGHVRPIAAGKVPDQVRKLIMPHIENHETILQAALNCDKEAVVKAFMNDPIVKGKNCSEREIRMLVSDMISATDKYLPKGWKNDEKNKR</sequence>
<comment type="subunit">
    <text evidence="3">Homotetramer.</text>
</comment>
<comment type="cofactor">
    <cofactor evidence="10">
        <name>NAD(+)</name>
        <dbReference type="ChEBI" id="CHEBI:57540"/>
    </cofactor>
    <text evidence="10">Binds 1 NAD(+) per subunit.</text>
</comment>